<name>A0AA43TT27_9LECA</name>
<evidence type="ECO:0000256" key="1">
    <source>
        <dbReference type="SAM" id="Coils"/>
    </source>
</evidence>
<feature type="coiled-coil region" evidence="1">
    <location>
        <begin position="706"/>
        <end position="747"/>
    </location>
</feature>
<gene>
    <name evidence="3" type="ORF">OHK93_006456</name>
</gene>
<feature type="compositionally biased region" description="Basic and acidic residues" evidence="2">
    <location>
        <begin position="849"/>
        <end position="868"/>
    </location>
</feature>
<accession>A0AA43TT27</accession>
<protein>
    <submittedName>
        <fullName evidence="3">Uncharacterized protein</fullName>
    </submittedName>
</protein>
<feature type="coiled-coil region" evidence="1">
    <location>
        <begin position="505"/>
        <end position="539"/>
    </location>
</feature>
<organism evidence="3 4">
    <name type="scientific">Ramalina farinacea</name>
    <dbReference type="NCBI Taxonomy" id="258253"/>
    <lineage>
        <taxon>Eukaryota</taxon>
        <taxon>Fungi</taxon>
        <taxon>Dikarya</taxon>
        <taxon>Ascomycota</taxon>
        <taxon>Pezizomycotina</taxon>
        <taxon>Lecanoromycetes</taxon>
        <taxon>OSLEUM clade</taxon>
        <taxon>Lecanoromycetidae</taxon>
        <taxon>Lecanorales</taxon>
        <taxon>Lecanorineae</taxon>
        <taxon>Ramalinaceae</taxon>
        <taxon>Ramalina</taxon>
    </lineage>
</organism>
<feature type="compositionally biased region" description="Polar residues" evidence="2">
    <location>
        <begin position="11"/>
        <end position="25"/>
    </location>
</feature>
<feature type="compositionally biased region" description="Basic and acidic residues" evidence="2">
    <location>
        <begin position="832"/>
        <end position="843"/>
    </location>
</feature>
<feature type="compositionally biased region" description="Basic residues" evidence="2">
    <location>
        <begin position="73"/>
        <end position="91"/>
    </location>
</feature>
<evidence type="ECO:0000313" key="3">
    <source>
        <dbReference type="EMBL" id="MDI1487188.1"/>
    </source>
</evidence>
<keyword evidence="4" id="KW-1185">Reference proteome</keyword>
<feature type="coiled-coil region" evidence="1">
    <location>
        <begin position="348"/>
        <end position="455"/>
    </location>
</feature>
<reference evidence="3" key="1">
    <citation type="journal article" date="2023" name="Genome Biol. Evol.">
        <title>First Whole Genome Sequence and Flow Cytometry Genome Size Data for the Lichen-Forming Fungus Ramalina farinacea (Ascomycota).</title>
        <authorList>
            <person name="Llewellyn T."/>
            <person name="Mian S."/>
            <person name="Hill R."/>
            <person name="Leitch I.J."/>
            <person name="Gaya E."/>
        </authorList>
    </citation>
    <scope>NUCLEOTIDE SEQUENCE</scope>
    <source>
        <strain evidence="3">LIQ254RAFAR</strain>
    </source>
</reference>
<feature type="compositionally biased region" description="Polar residues" evidence="2">
    <location>
        <begin position="34"/>
        <end position="48"/>
    </location>
</feature>
<keyword evidence="1" id="KW-0175">Coiled coil</keyword>
<feature type="coiled-coil region" evidence="1">
    <location>
        <begin position="219"/>
        <end position="253"/>
    </location>
</feature>
<dbReference type="Gene3D" id="1.10.287.1490">
    <property type="match status" value="1"/>
</dbReference>
<comment type="caution">
    <text evidence="3">The sequence shown here is derived from an EMBL/GenBank/DDBJ whole genome shotgun (WGS) entry which is preliminary data.</text>
</comment>
<dbReference type="Proteomes" id="UP001161017">
    <property type="component" value="Unassembled WGS sequence"/>
</dbReference>
<dbReference type="AlphaFoldDB" id="A0AA43TT27"/>
<sequence length="1017" mass="116115">MSKGLPFRGSFKQTTLSIQGPSSTVAAVLPGPSDVSSANHRLGSSDSDSWAEVETSGDEGQWPEKNSPTQSRTNKRKKKQDPRTPAPKRKPTLLTKCLAHTGANFRLDTVGMQAAKDYMAAEKMARSGPSPRLQQAKEAARARLAESVDDKNGWTELLIEPVTPGNDPDEPWPSCTTGKLASLQQYVQKLSIRNTACLKEKDECISSRDLQLEKVRKETGQLSAANEEARLDKDRLEAQVKTQQKLISSMEQLDSGKGDLGAQVNHMLQQILEEKAKSSSLEVDSSRKEGIIHDQDRDLLRIRGERDRKSADLATTRASLDVQIRQNQAHVSSIQTLRGQNEYLQVELVDNSTEIKTAKEELAESRKKLAVIPELEQTLQQRKKEVEAANGKIEELEQGLQQRINEVETGKGETGKLEQSLQQRKKEVETGKGEIEKLQQTLQQCVNEVKHTNGKFEKLEQILQQRKKEVEAGKGKIEKLAQTLQQRNKEVETGKGETGKLQQTLQQRVNEVGRANRKIEELEQSLQQRVDEVGSANRKITGLEQTLQRRISEVKTAKGEFEKLEMAFTDVNKKRGIDDTKYAKEVRGLKSQIEQLSSNLEKETGLRIFDNTESIRIRKLLEDDCLSRTRDLEREKGMNTCLQKSLDTFRTTASRDSRSIQRLATRLNNSQDVADERLREVGDLRNSFNLEVRASRTREEFIETIQNRYQESLETMDGEVRSLTEEKRTLESELGKLREEAKSQDGKLQGEIKARRSAELSLIERDTAYEVLHADLGTQKVLVQFKKTRIEEQGQDIRKLNEQLHATRLDHGKWDRDAEEAKNKLASKQLELDTRTREAEGARENLASKQRELDNRTRYGEETREKLEAANSSLETREQDIQRVEAQRDSERQARKMQFDMFKHMSNLPPSLQLAEDTQHLVIQCFDKLRPLELRCFLMAKDCVLFSALVNGTITQWTEESPLGTLFWHEMALWFDIGTERGSLRYLELDDNAPETMEWMKDRYPRRKVTDDDMKKL</sequence>
<evidence type="ECO:0000256" key="2">
    <source>
        <dbReference type="SAM" id="MobiDB-lite"/>
    </source>
</evidence>
<proteinExistence type="predicted"/>
<feature type="region of interest" description="Disordered" evidence="2">
    <location>
        <begin position="1"/>
        <end position="93"/>
    </location>
</feature>
<dbReference type="EMBL" id="JAPUFD010000005">
    <property type="protein sequence ID" value="MDI1487188.1"/>
    <property type="molecule type" value="Genomic_DNA"/>
</dbReference>
<evidence type="ECO:0000313" key="4">
    <source>
        <dbReference type="Proteomes" id="UP001161017"/>
    </source>
</evidence>
<feature type="region of interest" description="Disordered" evidence="2">
    <location>
        <begin position="832"/>
        <end position="881"/>
    </location>
</feature>